<proteinExistence type="predicted"/>
<feature type="compositionally biased region" description="Polar residues" evidence="1">
    <location>
        <begin position="89"/>
        <end position="117"/>
    </location>
</feature>
<dbReference type="Proteomes" id="UP001218218">
    <property type="component" value="Unassembled WGS sequence"/>
</dbReference>
<organism evidence="2 3">
    <name type="scientific">Mycena albidolilacea</name>
    <dbReference type="NCBI Taxonomy" id="1033008"/>
    <lineage>
        <taxon>Eukaryota</taxon>
        <taxon>Fungi</taxon>
        <taxon>Dikarya</taxon>
        <taxon>Basidiomycota</taxon>
        <taxon>Agaricomycotina</taxon>
        <taxon>Agaricomycetes</taxon>
        <taxon>Agaricomycetidae</taxon>
        <taxon>Agaricales</taxon>
        <taxon>Marasmiineae</taxon>
        <taxon>Mycenaceae</taxon>
        <taxon>Mycena</taxon>
    </lineage>
</organism>
<dbReference type="SUPFAM" id="SSF57903">
    <property type="entry name" value="FYVE/PHD zinc finger"/>
    <property type="match status" value="1"/>
</dbReference>
<dbReference type="Gene3D" id="3.30.40.10">
    <property type="entry name" value="Zinc/RING finger domain, C3HC4 (zinc finger)"/>
    <property type="match status" value="1"/>
</dbReference>
<name>A0AAD7EA38_9AGAR</name>
<dbReference type="InterPro" id="IPR013083">
    <property type="entry name" value="Znf_RING/FYVE/PHD"/>
</dbReference>
<dbReference type="EMBL" id="JARIHO010000099">
    <property type="protein sequence ID" value="KAJ7304724.1"/>
    <property type="molecule type" value="Genomic_DNA"/>
</dbReference>
<comment type="caution">
    <text evidence="2">The sequence shown here is derived from an EMBL/GenBank/DDBJ whole genome shotgun (WGS) entry which is preliminary data.</text>
</comment>
<sequence length="211" mass="22793">MGRWEGDEIRCRCGSSVDVDGGFPIACDACGRWCHAACFAISRKRMPERKCWIYAPQSHFDTFPTNHHASIQADGALSSGDGARAPSSRVRSSLTAAGSWTTSKTSRRNTSALTTTSSRMPLRSVSYALIPPNGVESPCSSRLHLRTLGRTHLVFGATASGPDVATPVLLFLHHLVHTHRSPVHCALHTALPATPHTLLRRHPSLITPSLA</sequence>
<evidence type="ECO:0000313" key="2">
    <source>
        <dbReference type="EMBL" id="KAJ7304724.1"/>
    </source>
</evidence>
<reference evidence="2" key="1">
    <citation type="submission" date="2023-03" db="EMBL/GenBank/DDBJ databases">
        <title>Massive genome expansion in bonnet fungi (Mycena s.s.) driven by repeated elements and novel gene families across ecological guilds.</title>
        <authorList>
            <consortium name="Lawrence Berkeley National Laboratory"/>
            <person name="Harder C.B."/>
            <person name="Miyauchi S."/>
            <person name="Viragh M."/>
            <person name="Kuo A."/>
            <person name="Thoen E."/>
            <person name="Andreopoulos B."/>
            <person name="Lu D."/>
            <person name="Skrede I."/>
            <person name="Drula E."/>
            <person name="Henrissat B."/>
            <person name="Morin E."/>
            <person name="Kohler A."/>
            <person name="Barry K."/>
            <person name="LaButti K."/>
            <person name="Morin E."/>
            <person name="Salamov A."/>
            <person name="Lipzen A."/>
            <person name="Mereny Z."/>
            <person name="Hegedus B."/>
            <person name="Baldrian P."/>
            <person name="Stursova M."/>
            <person name="Weitz H."/>
            <person name="Taylor A."/>
            <person name="Grigoriev I.V."/>
            <person name="Nagy L.G."/>
            <person name="Martin F."/>
            <person name="Kauserud H."/>
        </authorList>
    </citation>
    <scope>NUCLEOTIDE SEQUENCE</scope>
    <source>
        <strain evidence="2">CBHHK002</strain>
    </source>
</reference>
<keyword evidence="3" id="KW-1185">Reference proteome</keyword>
<dbReference type="AlphaFoldDB" id="A0AAD7EA38"/>
<evidence type="ECO:0000313" key="3">
    <source>
        <dbReference type="Proteomes" id="UP001218218"/>
    </source>
</evidence>
<evidence type="ECO:0000256" key="1">
    <source>
        <dbReference type="SAM" id="MobiDB-lite"/>
    </source>
</evidence>
<dbReference type="InterPro" id="IPR011011">
    <property type="entry name" value="Znf_FYVE_PHD"/>
</dbReference>
<accession>A0AAD7EA38</accession>
<gene>
    <name evidence="2" type="ORF">DFH08DRAFT_521341</name>
</gene>
<evidence type="ECO:0008006" key="4">
    <source>
        <dbReference type="Google" id="ProtNLM"/>
    </source>
</evidence>
<protein>
    <recommendedName>
        <fullName evidence="4">Zinc finger PHD-type domain-containing protein</fullName>
    </recommendedName>
</protein>
<feature type="region of interest" description="Disordered" evidence="1">
    <location>
        <begin position="74"/>
        <end position="117"/>
    </location>
</feature>